<proteinExistence type="predicted"/>
<evidence type="ECO:0000313" key="2">
    <source>
        <dbReference type="Proteomes" id="UP001165064"/>
    </source>
</evidence>
<organism evidence="1 2">
    <name type="scientific">Ambrosiozyma monospora</name>
    <name type="common">Yeast</name>
    <name type="synonym">Endomycopsis monosporus</name>
    <dbReference type="NCBI Taxonomy" id="43982"/>
    <lineage>
        <taxon>Eukaryota</taxon>
        <taxon>Fungi</taxon>
        <taxon>Dikarya</taxon>
        <taxon>Ascomycota</taxon>
        <taxon>Saccharomycotina</taxon>
        <taxon>Pichiomycetes</taxon>
        <taxon>Pichiales</taxon>
        <taxon>Pichiaceae</taxon>
        <taxon>Ambrosiozyma</taxon>
    </lineage>
</organism>
<dbReference type="EMBL" id="BSXS01016245">
    <property type="protein sequence ID" value="GMF07488.1"/>
    <property type="molecule type" value="Genomic_DNA"/>
</dbReference>
<accession>A0ACB5UBH7</accession>
<reference evidence="1" key="1">
    <citation type="submission" date="2023-04" db="EMBL/GenBank/DDBJ databases">
        <title>Ambrosiozyma monospora NBRC 10751.</title>
        <authorList>
            <person name="Ichikawa N."/>
            <person name="Sato H."/>
            <person name="Tonouchi N."/>
        </authorList>
    </citation>
    <scope>NUCLEOTIDE SEQUENCE</scope>
    <source>
        <strain evidence="1">NBRC 10751</strain>
    </source>
</reference>
<name>A0ACB5UBH7_AMBMO</name>
<comment type="caution">
    <text evidence="1">The sequence shown here is derived from an EMBL/GenBank/DDBJ whole genome shotgun (WGS) entry which is preliminary data.</text>
</comment>
<sequence>MVEGEEDGHEHGEEHDDELATKSFDEEVLSTVSISYPVLAEALIRDAMAGEEAEAEYMSYMNNNDMNVYTFFKFFAQAETYTDDSYTTIPNSEEFSLISNFITSFPWYSTRILPLAQKIAVTAAVTAAEGAASESTESGSATASSATPTSSKHDHDHDEHSSDSEFDDENKSSASASGSDAENKASTSASETSSDDAAMLRLSGVSVLVTLVSGLLALL</sequence>
<dbReference type="Proteomes" id="UP001165064">
    <property type="component" value="Unassembled WGS sequence"/>
</dbReference>
<keyword evidence="2" id="KW-1185">Reference proteome</keyword>
<gene>
    <name evidence="1" type="ORF">Amon02_001292400</name>
</gene>
<evidence type="ECO:0000313" key="1">
    <source>
        <dbReference type="EMBL" id="GMF07488.1"/>
    </source>
</evidence>
<protein>
    <submittedName>
        <fullName evidence="1">Unnamed protein product</fullName>
    </submittedName>
</protein>